<dbReference type="InterPro" id="IPR002885">
    <property type="entry name" value="PPR_rpt"/>
</dbReference>
<dbReference type="PANTHER" id="PTHR45613:SF207">
    <property type="entry name" value="OS08G0300700 PROTEIN"/>
    <property type="match status" value="1"/>
</dbReference>
<dbReference type="Pfam" id="PF13041">
    <property type="entry name" value="PPR_2"/>
    <property type="match status" value="1"/>
</dbReference>
<evidence type="ECO:0008006" key="5">
    <source>
        <dbReference type="Google" id="ProtNLM"/>
    </source>
</evidence>
<dbReference type="OrthoDB" id="185373at2759"/>
<dbReference type="SUPFAM" id="SSF81901">
    <property type="entry name" value="HCP-like"/>
    <property type="match status" value="1"/>
</dbReference>
<dbReference type="NCBIfam" id="TIGR00756">
    <property type="entry name" value="PPR"/>
    <property type="match status" value="2"/>
</dbReference>
<feature type="repeat" description="PPR" evidence="2">
    <location>
        <begin position="44"/>
        <end position="72"/>
    </location>
</feature>
<evidence type="ECO:0000256" key="2">
    <source>
        <dbReference type="PROSITE-ProRule" id="PRU00708"/>
    </source>
</evidence>
<evidence type="ECO:0000313" key="4">
    <source>
        <dbReference type="Proteomes" id="UP000593573"/>
    </source>
</evidence>
<comment type="caution">
    <text evidence="3">The sequence shown here is derived from an EMBL/GenBank/DDBJ whole genome shotgun (WGS) entry which is preliminary data.</text>
</comment>
<dbReference type="Gene3D" id="1.25.40.10">
    <property type="entry name" value="Tetratricopeptide repeat domain"/>
    <property type="match status" value="1"/>
</dbReference>
<gene>
    <name evidence="3" type="ORF">Goklo_004432</name>
</gene>
<proteinExistence type="predicted"/>
<reference evidence="3 4" key="1">
    <citation type="journal article" date="2019" name="Genome Biol. Evol.">
        <title>Insights into the evolution of the New World diploid cottons (Gossypium, subgenus Houzingenia) based on genome sequencing.</title>
        <authorList>
            <person name="Grover C.E."/>
            <person name="Arick M.A. 2nd"/>
            <person name="Thrash A."/>
            <person name="Conover J.L."/>
            <person name="Sanders W.S."/>
            <person name="Peterson D.G."/>
            <person name="Frelichowski J.E."/>
            <person name="Scheffler J.A."/>
            <person name="Scheffler B.E."/>
            <person name="Wendel J.F."/>
        </authorList>
    </citation>
    <scope>NUCLEOTIDE SEQUENCE [LARGE SCALE GENOMIC DNA]</scope>
    <source>
        <strain evidence="3">57</strain>
        <tissue evidence="3">Leaf</tissue>
    </source>
</reference>
<feature type="repeat" description="PPR" evidence="2">
    <location>
        <begin position="9"/>
        <end position="43"/>
    </location>
</feature>
<dbReference type="PROSITE" id="PS51375">
    <property type="entry name" value="PPR"/>
    <property type="match status" value="2"/>
</dbReference>
<sequence length="72" mass="8454">MIKHNIEPNVVTYSALINCHCLQNKMDKARKVFQLMIKKGCAPDIFSYNIMINGYYKAQWIDEAMELFHEIS</sequence>
<dbReference type="AlphaFoldDB" id="A0A7J8VP86"/>
<dbReference type="InterPro" id="IPR011990">
    <property type="entry name" value="TPR-like_helical_dom_sf"/>
</dbReference>
<accession>A0A7J8VP86</accession>
<name>A0A7J8VP86_9ROSI</name>
<keyword evidence="1" id="KW-0677">Repeat</keyword>
<protein>
    <recommendedName>
        <fullName evidence="5">Pentatricopeptide repeat-containing protein</fullName>
    </recommendedName>
</protein>
<evidence type="ECO:0000313" key="3">
    <source>
        <dbReference type="EMBL" id="MBA0664433.1"/>
    </source>
</evidence>
<evidence type="ECO:0000256" key="1">
    <source>
        <dbReference type="ARBA" id="ARBA00022737"/>
    </source>
</evidence>
<dbReference type="PANTHER" id="PTHR45613">
    <property type="entry name" value="PENTATRICOPEPTIDE REPEAT-CONTAINING PROTEIN"/>
    <property type="match status" value="1"/>
</dbReference>
<dbReference type="EMBL" id="JABFAB010000011">
    <property type="protein sequence ID" value="MBA0664433.1"/>
    <property type="molecule type" value="Genomic_DNA"/>
</dbReference>
<dbReference type="Proteomes" id="UP000593573">
    <property type="component" value="Unassembled WGS sequence"/>
</dbReference>
<organism evidence="3 4">
    <name type="scientific">Gossypium klotzschianum</name>
    <dbReference type="NCBI Taxonomy" id="34286"/>
    <lineage>
        <taxon>Eukaryota</taxon>
        <taxon>Viridiplantae</taxon>
        <taxon>Streptophyta</taxon>
        <taxon>Embryophyta</taxon>
        <taxon>Tracheophyta</taxon>
        <taxon>Spermatophyta</taxon>
        <taxon>Magnoliopsida</taxon>
        <taxon>eudicotyledons</taxon>
        <taxon>Gunneridae</taxon>
        <taxon>Pentapetalae</taxon>
        <taxon>rosids</taxon>
        <taxon>malvids</taxon>
        <taxon>Malvales</taxon>
        <taxon>Malvaceae</taxon>
        <taxon>Malvoideae</taxon>
        <taxon>Gossypium</taxon>
    </lineage>
</organism>
<keyword evidence="4" id="KW-1185">Reference proteome</keyword>